<evidence type="ECO:0000313" key="3">
    <source>
        <dbReference type="Proteomes" id="UP000807353"/>
    </source>
</evidence>
<feature type="non-terminal residue" evidence="2">
    <location>
        <position position="1"/>
    </location>
</feature>
<name>A0A9P6CBJ7_9AGAR</name>
<feature type="region of interest" description="Disordered" evidence="1">
    <location>
        <begin position="146"/>
        <end position="171"/>
    </location>
</feature>
<dbReference type="Proteomes" id="UP000807353">
    <property type="component" value="Unassembled WGS sequence"/>
</dbReference>
<organism evidence="2 3">
    <name type="scientific">Collybia nuda</name>
    <dbReference type="NCBI Taxonomy" id="64659"/>
    <lineage>
        <taxon>Eukaryota</taxon>
        <taxon>Fungi</taxon>
        <taxon>Dikarya</taxon>
        <taxon>Basidiomycota</taxon>
        <taxon>Agaricomycotina</taxon>
        <taxon>Agaricomycetes</taxon>
        <taxon>Agaricomycetidae</taxon>
        <taxon>Agaricales</taxon>
        <taxon>Tricholomatineae</taxon>
        <taxon>Clitocybaceae</taxon>
        <taxon>Collybia</taxon>
    </lineage>
</organism>
<dbReference type="AlphaFoldDB" id="A0A9P6CBJ7"/>
<sequence>IKVSYESLVTWKMHTDYLRCNPLFHGAPRYDCVLIHDTSGNYFGQLLFMFTHNINASGQHTDIPLALIQPFDSVPLQQRDVELRLIRLKEKPRKQAIIIPARSIIRGAFIVPAGKAEPTYLVVHTIDTDMFIRMHSMYPPENIMDYEESVTESGGEGSEEENGETSSNESR</sequence>
<evidence type="ECO:0000256" key="1">
    <source>
        <dbReference type="SAM" id="MobiDB-lite"/>
    </source>
</evidence>
<evidence type="ECO:0000313" key="2">
    <source>
        <dbReference type="EMBL" id="KAF9455138.1"/>
    </source>
</evidence>
<dbReference type="OrthoDB" id="3239511at2759"/>
<gene>
    <name evidence="2" type="ORF">BDZ94DRAFT_1180597</name>
</gene>
<proteinExistence type="predicted"/>
<protein>
    <submittedName>
        <fullName evidence="2">Uncharacterized protein</fullName>
    </submittedName>
</protein>
<comment type="caution">
    <text evidence="2">The sequence shown here is derived from an EMBL/GenBank/DDBJ whole genome shotgun (WGS) entry which is preliminary data.</text>
</comment>
<reference evidence="2" key="1">
    <citation type="submission" date="2020-11" db="EMBL/GenBank/DDBJ databases">
        <authorList>
            <consortium name="DOE Joint Genome Institute"/>
            <person name="Ahrendt S."/>
            <person name="Riley R."/>
            <person name="Andreopoulos W."/>
            <person name="Labutti K."/>
            <person name="Pangilinan J."/>
            <person name="Ruiz-Duenas F.J."/>
            <person name="Barrasa J.M."/>
            <person name="Sanchez-Garcia M."/>
            <person name="Camarero S."/>
            <person name="Miyauchi S."/>
            <person name="Serrano A."/>
            <person name="Linde D."/>
            <person name="Babiker R."/>
            <person name="Drula E."/>
            <person name="Ayuso-Fernandez I."/>
            <person name="Pacheco R."/>
            <person name="Padilla G."/>
            <person name="Ferreira P."/>
            <person name="Barriuso J."/>
            <person name="Kellner H."/>
            <person name="Castanera R."/>
            <person name="Alfaro M."/>
            <person name="Ramirez L."/>
            <person name="Pisabarro A.G."/>
            <person name="Kuo A."/>
            <person name="Tritt A."/>
            <person name="Lipzen A."/>
            <person name="He G."/>
            <person name="Yan M."/>
            <person name="Ng V."/>
            <person name="Cullen D."/>
            <person name="Martin F."/>
            <person name="Rosso M.-N."/>
            <person name="Henrissat B."/>
            <person name="Hibbett D."/>
            <person name="Martinez A.T."/>
            <person name="Grigoriev I.V."/>
        </authorList>
    </citation>
    <scope>NUCLEOTIDE SEQUENCE</scope>
    <source>
        <strain evidence="2">CBS 247.69</strain>
    </source>
</reference>
<keyword evidence="3" id="KW-1185">Reference proteome</keyword>
<dbReference type="EMBL" id="MU151048">
    <property type="protein sequence ID" value="KAF9455138.1"/>
    <property type="molecule type" value="Genomic_DNA"/>
</dbReference>
<accession>A0A9P6CBJ7</accession>